<evidence type="ECO:0000259" key="6">
    <source>
        <dbReference type="SMART" id="SM01005"/>
    </source>
</evidence>
<comment type="caution">
    <text evidence="7">The sequence shown here is derived from an EMBL/GenBank/DDBJ whole genome shotgun (WGS) entry which is preliminary data.</text>
</comment>
<dbReference type="NCBIfam" id="TIGR00492">
    <property type="entry name" value="alr"/>
    <property type="match status" value="1"/>
</dbReference>
<dbReference type="AlphaFoldDB" id="A0A937I506"/>
<dbReference type="Gene3D" id="3.20.20.10">
    <property type="entry name" value="Alanine racemase"/>
    <property type="match status" value="1"/>
</dbReference>
<evidence type="ECO:0000256" key="5">
    <source>
        <dbReference type="PIRSR" id="PIRSR600821-52"/>
    </source>
</evidence>
<evidence type="ECO:0000256" key="3">
    <source>
        <dbReference type="ARBA" id="ARBA00023235"/>
    </source>
</evidence>
<sequence>MTTLNSFLEIDPSIIRSNIQKLKNKTSKPLNFMAVVKSDSYGHILNNIASDIDDLVDGYGVVRLDEALNLRKVSNKKILLMQGVYSQEDFLLAKEHNLDLVVHNQHQLKIIIDNKNFNNLWFKVNTGMNRLGFEEDEFLKIYDEYLKNLNFTLMTHLAASNNKEDTSNDKQFKRFEKLCEHLHSGVTKSVGNTGCLINFPDKCFDWIRVGIGMYGGYIGDNDLETAMTLKSPIINIREINKGDKVGYDGRAIAEKKMRIASVYLGYADGLPQYIKDGTIVRINNQDACIFGKVSMDLTTIDVTDIRECNIGDWCEFFSPKHSINNIAAKNNLISYDLMIRIKSRVKRIYKKIT</sequence>
<dbReference type="EMBL" id="JADHQD010000010">
    <property type="protein sequence ID" value="MBL6818266.1"/>
    <property type="molecule type" value="Genomic_DNA"/>
</dbReference>
<feature type="domain" description="Alanine racemase C-terminal" evidence="6">
    <location>
        <begin position="226"/>
        <end position="350"/>
    </location>
</feature>
<dbReference type="InterPro" id="IPR011079">
    <property type="entry name" value="Ala_racemase_C"/>
</dbReference>
<dbReference type="InterPro" id="IPR000821">
    <property type="entry name" value="Ala_racemase"/>
</dbReference>
<organism evidence="7 8">
    <name type="scientific">SAR86 cluster bacterium</name>
    <dbReference type="NCBI Taxonomy" id="2030880"/>
    <lineage>
        <taxon>Bacteria</taxon>
        <taxon>Pseudomonadati</taxon>
        <taxon>Pseudomonadota</taxon>
        <taxon>Gammaproteobacteria</taxon>
        <taxon>SAR86 cluster</taxon>
    </lineage>
</organism>
<dbReference type="SMART" id="SM01005">
    <property type="entry name" value="Ala_racemase_C"/>
    <property type="match status" value="1"/>
</dbReference>
<dbReference type="SUPFAM" id="SSF51419">
    <property type="entry name" value="PLP-binding barrel"/>
    <property type="match status" value="1"/>
</dbReference>
<dbReference type="PANTHER" id="PTHR30511:SF0">
    <property type="entry name" value="ALANINE RACEMASE, CATABOLIC-RELATED"/>
    <property type="match status" value="1"/>
</dbReference>
<dbReference type="InterPro" id="IPR009006">
    <property type="entry name" value="Ala_racemase/Decarboxylase_C"/>
</dbReference>
<dbReference type="Pfam" id="PF01168">
    <property type="entry name" value="Ala_racemase_N"/>
    <property type="match status" value="1"/>
</dbReference>
<dbReference type="GO" id="GO:0006522">
    <property type="term" value="P:alanine metabolic process"/>
    <property type="evidence" value="ECO:0007669"/>
    <property type="project" value="InterPro"/>
</dbReference>
<dbReference type="SUPFAM" id="SSF50621">
    <property type="entry name" value="Alanine racemase C-terminal domain-like"/>
    <property type="match status" value="1"/>
</dbReference>
<dbReference type="InterPro" id="IPR001608">
    <property type="entry name" value="Ala_racemase_N"/>
</dbReference>
<comment type="cofactor">
    <cofactor evidence="1 4">
        <name>pyridoxal 5'-phosphate</name>
        <dbReference type="ChEBI" id="CHEBI:597326"/>
    </cofactor>
</comment>
<evidence type="ECO:0000256" key="2">
    <source>
        <dbReference type="ARBA" id="ARBA00022898"/>
    </source>
</evidence>
<evidence type="ECO:0000313" key="8">
    <source>
        <dbReference type="Proteomes" id="UP000711391"/>
    </source>
</evidence>
<name>A0A937I506_9GAMM</name>
<dbReference type="InterPro" id="IPR029066">
    <property type="entry name" value="PLP-binding_barrel"/>
</dbReference>
<dbReference type="PRINTS" id="PR00992">
    <property type="entry name" value="ALARACEMASE"/>
</dbReference>
<proteinExistence type="predicted"/>
<evidence type="ECO:0000256" key="4">
    <source>
        <dbReference type="PIRSR" id="PIRSR600821-50"/>
    </source>
</evidence>
<evidence type="ECO:0000313" key="7">
    <source>
        <dbReference type="EMBL" id="MBL6818266.1"/>
    </source>
</evidence>
<feature type="binding site" evidence="5">
    <location>
        <position position="295"/>
    </location>
    <ligand>
        <name>substrate</name>
    </ligand>
</feature>
<evidence type="ECO:0000256" key="1">
    <source>
        <dbReference type="ARBA" id="ARBA00001933"/>
    </source>
</evidence>
<accession>A0A937I506</accession>
<dbReference type="GO" id="GO:0008784">
    <property type="term" value="F:alanine racemase activity"/>
    <property type="evidence" value="ECO:0007669"/>
    <property type="project" value="UniProtKB-EC"/>
</dbReference>
<dbReference type="GO" id="GO:0005829">
    <property type="term" value="C:cytosol"/>
    <property type="evidence" value="ECO:0007669"/>
    <property type="project" value="TreeGrafter"/>
</dbReference>
<dbReference type="Proteomes" id="UP000711391">
    <property type="component" value="Unassembled WGS sequence"/>
</dbReference>
<protein>
    <submittedName>
        <fullName evidence="7">Alanine racemase</fullName>
        <ecNumber evidence="7">5.1.1.1</ecNumber>
    </submittedName>
</protein>
<keyword evidence="2 4" id="KW-0663">Pyridoxal phosphate</keyword>
<dbReference type="GO" id="GO:0030170">
    <property type="term" value="F:pyridoxal phosphate binding"/>
    <property type="evidence" value="ECO:0007669"/>
    <property type="project" value="TreeGrafter"/>
</dbReference>
<dbReference type="Pfam" id="PF00842">
    <property type="entry name" value="Ala_racemase_C"/>
    <property type="match status" value="1"/>
</dbReference>
<dbReference type="Gene3D" id="2.40.37.10">
    <property type="entry name" value="Lyase, Ornithine Decarboxylase, Chain A, domain 1"/>
    <property type="match status" value="1"/>
</dbReference>
<gene>
    <name evidence="7" type="primary">alr</name>
    <name evidence="7" type="ORF">ISQ64_02545</name>
</gene>
<feature type="binding site" evidence="5">
    <location>
        <position position="130"/>
    </location>
    <ligand>
        <name>substrate</name>
    </ligand>
</feature>
<reference evidence="7" key="1">
    <citation type="submission" date="2020-10" db="EMBL/GenBank/DDBJ databases">
        <title>Microbiome of the Black Sea water column analyzed by genome centric metagenomics.</title>
        <authorList>
            <person name="Cabello-Yeves P.J."/>
            <person name="Callieri C."/>
            <person name="Picazo A."/>
            <person name="Mehrshad M."/>
            <person name="Haro-Moreno J.M."/>
            <person name="Roda-Garcia J."/>
            <person name="Dzembekova N."/>
            <person name="Slabakova V."/>
            <person name="Slabakova N."/>
            <person name="Moncheva S."/>
            <person name="Rodriguez-Valera F."/>
        </authorList>
    </citation>
    <scope>NUCLEOTIDE SEQUENCE</scope>
    <source>
        <strain evidence="7">BS307-5m-G50</strain>
    </source>
</reference>
<dbReference type="PANTHER" id="PTHR30511">
    <property type="entry name" value="ALANINE RACEMASE"/>
    <property type="match status" value="1"/>
</dbReference>
<keyword evidence="3 7" id="KW-0413">Isomerase</keyword>
<feature type="modified residue" description="N6-(pyridoxal phosphate)lysine" evidence="4">
    <location>
        <position position="37"/>
    </location>
</feature>
<dbReference type="EC" id="5.1.1.1" evidence="7"/>